<feature type="transmembrane region" description="Helical" evidence="2">
    <location>
        <begin position="51"/>
        <end position="70"/>
    </location>
</feature>
<dbReference type="AlphaFoldDB" id="A0A9D2N940"/>
<dbReference type="Gene3D" id="3.90.70.10">
    <property type="entry name" value="Cysteine proteinases"/>
    <property type="match status" value="1"/>
</dbReference>
<dbReference type="PROSITE" id="PS50990">
    <property type="entry name" value="PEPTIDASE_C39"/>
    <property type="match status" value="1"/>
</dbReference>
<dbReference type="GO" id="GO:0016020">
    <property type="term" value="C:membrane"/>
    <property type="evidence" value="ECO:0007669"/>
    <property type="project" value="InterPro"/>
</dbReference>
<dbReference type="EMBL" id="DWWU01000003">
    <property type="protein sequence ID" value="HJC14283.1"/>
    <property type="molecule type" value="Genomic_DNA"/>
</dbReference>
<dbReference type="Pfam" id="PF13529">
    <property type="entry name" value="Peptidase_C39_2"/>
    <property type="match status" value="1"/>
</dbReference>
<evidence type="ECO:0000256" key="1">
    <source>
        <dbReference type="SAM" id="MobiDB-lite"/>
    </source>
</evidence>
<keyword evidence="2" id="KW-0812">Transmembrane</keyword>
<protein>
    <submittedName>
        <fullName evidence="4">C39 family peptidase</fullName>
    </submittedName>
</protein>
<accession>A0A9D2N940</accession>
<proteinExistence type="predicted"/>
<evidence type="ECO:0000313" key="5">
    <source>
        <dbReference type="Proteomes" id="UP000823849"/>
    </source>
</evidence>
<evidence type="ECO:0000313" key="4">
    <source>
        <dbReference type="EMBL" id="HJC14283.1"/>
    </source>
</evidence>
<sequence>MRHTDGRRETAVVSQTRRRETHVDLRDRRRGTAVIPRSGKKGRKRRFRRRLFSLVLICVLALAALMGTPLGSGLRNALALGGSSARLQQYAREHGLSASDYPEKLVELYERNPETEQFVFEYPLMKDNPPSDDLSGLDTSSVPLLMQWDQRWGYGQYAGNLFGLSGCGPTCLSMVAIYLTGDTSMTPRWMGEFASSHGYAVEGSGSAWALFSEGGKELGFDVTEIPLDEERILANLEVNNPIVAVMGPGDFTTTGHFIVLTGYENGKIRVNDPNNRGNSEKLWEFDRIQSQIRDLWVFRNL</sequence>
<dbReference type="GO" id="GO:0006508">
    <property type="term" value="P:proteolysis"/>
    <property type="evidence" value="ECO:0007669"/>
    <property type="project" value="InterPro"/>
</dbReference>
<reference evidence="4" key="2">
    <citation type="submission" date="2021-04" db="EMBL/GenBank/DDBJ databases">
        <authorList>
            <person name="Gilroy R."/>
        </authorList>
    </citation>
    <scope>NUCLEOTIDE SEQUENCE</scope>
    <source>
        <strain evidence="4">CHK185-5351</strain>
    </source>
</reference>
<organism evidence="4 5">
    <name type="scientific">Candidatus Fusicatenibacter intestinigallinarum</name>
    <dbReference type="NCBI Taxonomy" id="2838598"/>
    <lineage>
        <taxon>Bacteria</taxon>
        <taxon>Bacillati</taxon>
        <taxon>Bacillota</taxon>
        <taxon>Clostridia</taxon>
        <taxon>Lachnospirales</taxon>
        <taxon>Lachnospiraceae</taxon>
        <taxon>Fusicatenibacter</taxon>
    </lineage>
</organism>
<name>A0A9D2N940_9FIRM</name>
<feature type="region of interest" description="Disordered" evidence="1">
    <location>
        <begin position="1"/>
        <end position="41"/>
    </location>
</feature>
<dbReference type="InterPro" id="IPR039564">
    <property type="entry name" value="Peptidase_C39-like"/>
</dbReference>
<evidence type="ECO:0000259" key="3">
    <source>
        <dbReference type="PROSITE" id="PS50990"/>
    </source>
</evidence>
<dbReference type="GO" id="GO:0005524">
    <property type="term" value="F:ATP binding"/>
    <property type="evidence" value="ECO:0007669"/>
    <property type="project" value="InterPro"/>
</dbReference>
<feature type="compositionally biased region" description="Basic and acidic residues" evidence="1">
    <location>
        <begin position="17"/>
        <end position="27"/>
    </location>
</feature>
<dbReference type="GO" id="GO:0008233">
    <property type="term" value="F:peptidase activity"/>
    <property type="evidence" value="ECO:0007669"/>
    <property type="project" value="InterPro"/>
</dbReference>
<keyword evidence="2" id="KW-0472">Membrane</keyword>
<feature type="domain" description="Peptidase C39" evidence="3">
    <location>
        <begin position="156"/>
        <end position="299"/>
    </location>
</feature>
<feature type="compositionally biased region" description="Basic and acidic residues" evidence="1">
    <location>
        <begin position="1"/>
        <end position="10"/>
    </location>
</feature>
<dbReference type="Proteomes" id="UP000823849">
    <property type="component" value="Unassembled WGS sequence"/>
</dbReference>
<evidence type="ECO:0000256" key="2">
    <source>
        <dbReference type="SAM" id="Phobius"/>
    </source>
</evidence>
<keyword evidence="2" id="KW-1133">Transmembrane helix</keyword>
<dbReference type="InterPro" id="IPR005074">
    <property type="entry name" value="Peptidase_C39"/>
</dbReference>
<reference evidence="4" key="1">
    <citation type="journal article" date="2021" name="PeerJ">
        <title>Extensive microbial diversity within the chicken gut microbiome revealed by metagenomics and culture.</title>
        <authorList>
            <person name="Gilroy R."/>
            <person name="Ravi A."/>
            <person name="Getino M."/>
            <person name="Pursley I."/>
            <person name="Horton D.L."/>
            <person name="Alikhan N.F."/>
            <person name="Baker D."/>
            <person name="Gharbi K."/>
            <person name="Hall N."/>
            <person name="Watson M."/>
            <person name="Adriaenssens E.M."/>
            <person name="Foster-Nyarko E."/>
            <person name="Jarju S."/>
            <person name="Secka A."/>
            <person name="Antonio M."/>
            <person name="Oren A."/>
            <person name="Chaudhuri R.R."/>
            <person name="La Ragione R."/>
            <person name="Hildebrand F."/>
            <person name="Pallen M.J."/>
        </authorList>
    </citation>
    <scope>NUCLEOTIDE SEQUENCE</scope>
    <source>
        <strain evidence="4">CHK185-5351</strain>
    </source>
</reference>
<gene>
    <name evidence="4" type="ORF">H9705_00440</name>
</gene>
<comment type="caution">
    <text evidence="4">The sequence shown here is derived from an EMBL/GenBank/DDBJ whole genome shotgun (WGS) entry which is preliminary data.</text>
</comment>